<name>A0AAV9HP07_9PEZI</name>
<dbReference type="Proteomes" id="UP001321749">
    <property type="component" value="Unassembled WGS sequence"/>
</dbReference>
<evidence type="ECO:0000313" key="2">
    <source>
        <dbReference type="EMBL" id="KAK4461167.1"/>
    </source>
</evidence>
<gene>
    <name evidence="2" type="ORF">QBC42DRAFT_179120</name>
</gene>
<keyword evidence="1" id="KW-0472">Membrane</keyword>
<evidence type="ECO:0008006" key="4">
    <source>
        <dbReference type="Google" id="ProtNLM"/>
    </source>
</evidence>
<sequence>MARQYFSPYRPRGPRSARLTLIWLAVFLALLWITYYVSSKAGEKSADAVLEEFVRSGKMERVRAAVRAGEEDDE</sequence>
<evidence type="ECO:0000313" key="3">
    <source>
        <dbReference type="Proteomes" id="UP001321749"/>
    </source>
</evidence>
<reference evidence="2" key="1">
    <citation type="journal article" date="2023" name="Mol. Phylogenet. Evol.">
        <title>Genome-scale phylogeny and comparative genomics of the fungal order Sordariales.</title>
        <authorList>
            <person name="Hensen N."/>
            <person name="Bonometti L."/>
            <person name="Westerberg I."/>
            <person name="Brannstrom I.O."/>
            <person name="Guillou S."/>
            <person name="Cros-Aarteil S."/>
            <person name="Calhoun S."/>
            <person name="Haridas S."/>
            <person name="Kuo A."/>
            <person name="Mondo S."/>
            <person name="Pangilinan J."/>
            <person name="Riley R."/>
            <person name="LaButti K."/>
            <person name="Andreopoulos B."/>
            <person name="Lipzen A."/>
            <person name="Chen C."/>
            <person name="Yan M."/>
            <person name="Daum C."/>
            <person name="Ng V."/>
            <person name="Clum A."/>
            <person name="Steindorff A."/>
            <person name="Ohm R.A."/>
            <person name="Martin F."/>
            <person name="Silar P."/>
            <person name="Natvig D.O."/>
            <person name="Lalanne C."/>
            <person name="Gautier V."/>
            <person name="Ament-Velasquez S.L."/>
            <person name="Kruys A."/>
            <person name="Hutchinson M.I."/>
            <person name="Powell A.J."/>
            <person name="Barry K."/>
            <person name="Miller A.N."/>
            <person name="Grigoriev I.V."/>
            <person name="Debuchy R."/>
            <person name="Gladieux P."/>
            <person name="Hiltunen Thoren M."/>
            <person name="Johannesson H."/>
        </authorList>
    </citation>
    <scope>NUCLEOTIDE SEQUENCE</scope>
    <source>
        <strain evidence="2">PSN324</strain>
    </source>
</reference>
<keyword evidence="1" id="KW-0812">Transmembrane</keyword>
<dbReference type="EMBL" id="MU864996">
    <property type="protein sequence ID" value="KAK4461167.1"/>
    <property type="molecule type" value="Genomic_DNA"/>
</dbReference>
<organism evidence="2 3">
    <name type="scientific">Cladorrhinum samala</name>
    <dbReference type="NCBI Taxonomy" id="585594"/>
    <lineage>
        <taxon>Eukaryota</taxon>
        <taxon>Fungi</taxon>
        <taxon>Dikarya</taxon>
        <taxon>Ascomycota</taxon>
        <taxon>Pezizomycotina</taxon>
        <taxon>Sordariomycetes</taxon>
        <taxon>Sordariomycetidae</taxon>
        <taxon>Sordariales</taxon>
        <taxon>Podosporaceae</taxon>
        <taxon>Cladorrhinum</taxon>
    </lineage>
</organism>
<protein>
    <recommendedName>
        <fullName evidence="4">Transmembrane protein</fullName>
    </recommendedName>
</protein>
<evidence type="ECO:0000256" key="1">
    <source>
        <dbReference type="SAM" id="Phobius"/>
    </source>
</evidence>
<accession>A0AAV9HP07</accession>
<keyword evidence="1" id="KW-1133">Transmembrane helix</keyword>
<reference evidence="2" key="2">
    <citation type="submission" date="2023-06" db="EMBL/GenBank/DDBJ databases">
        <authorList>
            <consortium name="Lawrence Berkeley National Laboratory"/>
            <person name="Mondo S.J."/>
            <person name="Hensen N."/>
            <person name="Bonometti L."/>
            <person name="Westerberg I."/>
            <person name="Brannstrom I.O."/>
            <person name="Guillou S."/>
            <person name="Cros-Aarteil S."/>
            <person name="Calhoun S."/>
            <person name="Haridas S."/>
            <person name="Kuo A."/>
            <person name="Pangilinan J."/>
            <person name="Riley R."/>
            <person name="Labutti K."/>
            <person name="Andreopoulos B."/>
            <person name="Lipzen A."/>
            <person name="Chen C."/>
            <person name="Yanf M."/>
            <person name="Daum C."/>
            <person name="Ng V."/>
            <person name="Clum A."/>
            <person name="Steindorff A."/>
            <person name="Ohm R."/>
            <person name="Martin F."/>
            <person name="Silar P."/>
            <person name="Natvig D."/>
            <person name="Lalanne C."/>
            <person name="Gautier V."/>
            <person name="Ament-Velasquez S.L."/>
            <person name="Kruys A."/>
            <person name="Hutchinson M.I."/>
            <person name="Powell A.J."/>
            <person name="Barry K."/>
            <person name="Miller A.N."/>
            <person name="Grigoriev I.V."/>
            <person name="Debuchy R."/>
            <person name="Gladieux P."/>
            <person name="Thoren M.H."/>
            <person name="Johannesson H."/>
        </authorList>
    </citation>
    <scope>NUCLEOTIDE SEQUENCE</scope>
    <source>
        <strain evidence="2">PSN324</strain>
    </source>
</reference>
<feature type="transmembrane region" description="Helical" evidence="1">
    <location>
        <begin position="21"/>
        <end position="38"/>
    </location>
</feature>
<comment type="caution">
    <text evidence="2">The sequence shown here is derived from an EMBL/GenBank/DDBJ whole genome shotgun (WGS) entry which is preliminary data.</text>
</comment>
<dbReference type="AlphaFoldDB" id="A0AAV9HP07"/>
<keyword evidence="3" id="KW-1185">Reference proteome</keyword>
<proteinExistence type="predicted"/>